<name>A0A1L8D2Q2_9THEO</name>
<dbReference type="OrthoDB" id="1633470at2"/>
<dbReference type="RefSeq" id="WP_075865621.1">
    <property type="nucleotide sequence ID" value="NZ_BDJL01000041.1"/>
</dbReference>
<dbReference type="AlphaFoldDB" id="A0A1L8D2Q2"/>
<keyword evidence="3" id="KW-1185">Reference proteome</keyword>
<accession>A0A1L8D2Q2</accession>
<keyword evidence="1" id="KW-0472">Membrane</keyword>
<sequence>MEYRAKAQRGIAVNLFLLIYAFLLGITATVVPPETSGLILEGIKNSALLEVLKENLWEENPQGYLQKTLGFKQKNDEEGKLSQEYALWLLTGAKVNDPYSLMLAGYPVLNGGEEKFLDINEGGDFPALPGEPLVGIFCTHTGESYEGDGGRERAPKGEKGEVLEVARELSQKLEENGIKTIFIEKVHDTDYNRSYSEAKKTVLDLLEVKSLKLIIDVHRDSEASPKYRTVNVMGEELAPIIFVIGKGERLPQPHWQENELVTKKIIAETETIYPGLIRGIRYKSGRFNQHLSSHLILVEIGNVSNSLAQAKKSADLLAEGIARYLLR</sequence>
<dbReference type="Proteomes" id="UP000187338">
    <property type="component" value="Unassembled WGS sequence"/>
</dbReference>
<reference evidence="3" key="1">
    <citation type="submission" date="2016-12" db="EMBL/GenBank/DDBJ databases">
        <title>Draft Genome Sequences od Carboxydothermus pertinax and islandicus, Hydrogenogenic Carboxydotrophic Bacteria.</title>
        <authorList>
            <person name="Fukuyama Y."/>
            <person name="Ohmae K."/>
            <person name="Yoneda Y."/>
            <person name="Yoshida T."/>
            <person name="Sako Y."/>
        </authorList>
    </citation>
    <scope>NUCLEOTIDE SEQUENCE [LARGE SCALE GENOMIC DNA]</scope>
    <source>
        <strain evidence="3">SET</strain>
    </source>
</reference>
<dbReference type="Gene3D" id="3.40.630.40">
    <property type="entry name" value="Zn-dependent exopeptidases"/>
    <property type="match status" value="1"/>
</dbReference>
<dbReference type="InterPro" id="IPR010897">
    <property type="entry name" value="Spore_II_P"/>
</dbReference>
<dbReference type="NCBIfam" id="TIGR02867">
    <property type="entry name" value="spore_II_P"/>
    <property type="match status" value="1"/>
</dbReference>
<dbReference type="EMBL" id="BDJL01000041">
    <property type="protein sequence ID" value="GAV25465.1"/>
    <property type="molecule type" value="Genomic_DNA"/>
</dbReference>
<comment type="caution">
    <text evidence="2">The sequence shown here is derived from an EMBL/GenBank/DDBJ whole genome shotgun (WGS) entry which is preliminary data.</text>
</comment>
<evidence type="ECO:0000313" key="3">
    <source>
        <dbReference type="Proteomes" id="UP000187338"/>
    </source>
</evidence>
<evidence type="ECO:0000313" key="2">
    <source>
        <dbReference type="EMBL" id="GAV25465.1"/>
    </source>
</evidence>
<dbReference type="Pfam" id="PF07454">
    <property type="entry name" value="SpoIIP"/>
    <property type="match status" value="1"/>
</dbReference>
<feature type="transmembrane region" description="Helical" evidence="1">
    <location>
        <begin position="12"/>
        <end position="31"/>
    </location>
</feature>
<dbReference type="STRING" id="661089.ciss_13980"/>
<keyword evidence="1" id="KW-1133">Transmembrane helix</keyword>
<protein>
    <submittedName>
        <fullName evidence="2">Sporulation protein</fullName>
    </submittedName>
</protein>
<organism evidence="2 3">
    <name type="scientific">Carboxydothermus islandicus</name>
    <dbReference type="NCBI Taxonomy" id="661089"/>
    <lineage>
        <taxon>Bacteria</taxon>
        <taxon>Bacillati</taxon>
        <taxon>Bacillota</taxon>
        <taxon>Clostridia</taxon>
        <taxon>Thermoanaerobacterales</taxon>
        <taxon>Thermoanaerobacteraceae</taxon>
        <taxon>Carboxydothermus</taxon>
    </lineage>
</organism>
<gene>
    <name evidence="2" type="ORF">ciss_13980</name>
</gene>
<evidence type="ECO:0000256" key="1">
    <source>
        <dbReference type="SAM" id="Phobius"/>
    </source>
</evidence>
<dbReference type="SUPFAM" id="SSF53187">
    <property type="entry name" value="Zn-dependent exopeptidases"/>
    <property type="match status" value="1"/>
</dbReference>
<proteinExistence type="predicted"/>
<keyword evidence="1" id="KW-0812">Transmembrane</keyword>